<evidence type="ECO:0000313" key="3">
    <source>
        <dbReference type="EMBL" id="MDR6404754.1"/>
    </source>
</evidence>
<dbReference type="InterPro" id="IPR001296">
    <property type="entry name" value="Glyco_trans_1"/>
</dbReference>
<reference evidence="3 4" key="1">
    <citation type="submission" date="2023-07" db="EMBL/GenBank/DDBJ databases">
        <title>Sorghum-associated microbial communities from plants grown in Nebraska, USA.</title>
        <authorList>
            <person name="Schachtman D."/>
        </authorList>
    </citation>
    <scope>NUCLEOTIDE SEQUENCE [LARGE SCALE GENOMIC DNA]</scope>
    <source>
        <strain evidence="3 4">DS1709</strain>
    </source>
</reference>
<organism evidence="3 4">
    <name type="scientific">Chryseobacterium geocarposphaerae</name>
    <dbReference type="NCBI Taxonomy" id="1416776"/>
    <lineage>
        <taxon>Bacteria</taxon>
        <taxon>Pseudomonadati</taxon>
        <taxon>Bacteroidota</taxon>
        <taxon>Flavobacteriia</taxon>
        <taxon>Flavobacteriales</taxon>
        <taxon>Weeksellaceae</taxon>
        <taxon>Chryseobacterium group</taxon>
        <taxon>Chryseobacterium</taxon>
    </lineage>
</organism>
<dbReference type="PANTHER" id="PTHR12526:SF630">
    <property type="entry name" value="GLYCOSYLTRANSFERASE"/>
    <property type="match status" value="1"/>
</dbReference>
<dbReference type="Proteomes" id="UP001184853">
    <property type="component" value="Unassembled WGS sequence"/>
</dbReference>
<feature type="domain" description="Glycosyltransferase subfamily 4-like N-terminal" evidence="2">
    <location>
        <begin position="106"/>
        <end position="238"/>
    </location>
</feature>
<accession>A0ABU1LDH7</accession>
<dbReference type="Pfam" id="PF00534">
    <property type="entry name" value="Glycos_transf_1"/>
    <property type="match status" value="1"/>
</dbReference>
<gene>
    <name evidence="3" type="ORF">J2781_001674</name>
</gene>
<keyword evidence="4" id="KW-1185">Reference proteome</keyword>
<dbReference type="EMBL" id="JAVDQS010000003">
    <property type="protein sequence ID" value="MDR6404754.1"/>
    <property type="molecule type" value="Genomic_DNA"/>
</dbReference>
<comment type="caution">
    <text evidence="3">The sequence shown here is derived from an EMBL/GenBank/DDBJ whole genome shotgun (WGS) entry which is preliminary data.</text>
</comment>
<sequence length="433" mass="50052">MENKRVLLISYDFPPIGGGGVQRNVKYMKYLSRLGWDTNVLTIKERDFYVYDYSLLDEIKQTTIHKADSLDPISIVYKIKKIFKKEKPDDGKEAPGVDESAWYVSVYRFIRDWFMFPDGFGGWIPLAYKKGLEVISNNKPDILLATFPHPTNAILTYFLHKKSKIPYVIDFRDAWLDDPYVSFPSFVHRKIHGFWERKIILGAGRVIVYGTPLKDILEKKYPKLKGNIDVITNGFDPEDFDKVIPVHKNNKIRIVYSGAVYVDRRETYVNFIEAFSQLPQEIINQFEIVFVGDKLKWATKLIQEKNLTEHISFTGYLQHSEALNYLASADIALMFLKAGDKVALTGKIFEYLGLGVPVFACVEEDGACADMLKSINHDQYVVSPTNIYKMKEIFLNLIHREFKKVDYESVKIYSRKYHAACLNDVLESVVLKK</sequence>
<protein>
    <submittedName>
        <fullName evidence="3">Glycosyltransferase involved in cell wall biosynthesis</fullName>
    </submittedName>
</protein>
<name>A0ABU1LDH7_9FLAO</name>
<proteinExistence type="predicted"/>
<evidence type="ECO:0000259" key="2">
    <source>
        <dbReference type="Pfam" id="PF13439"/>
    </source>
</evidence>
<evidence type="ECO:0000259" key="1">
    <source>
        <dbReference type="Pfam" id="PF00534"/>
    </source>
</evidence>
<evidence type="ECO:0000313" key="4">
    <source>
        <dbReference type="Proteomes" id="UP001184853"/>
    </source>
</evidence>
<dbReference type="PANTHER" id="PTHR12526">
    <property type="entry name" value="GLYCOSYLTRANSFERASE"/>
    <property type="match status" value="1"/>
</dbReference>
<dbReference type="SUPFAM" id="SSF53756">
    <property type="entry name" value="UDP-Glycosyltransferase/glycogen phosphorylase"/>
    <property type="match status" value="1"/>
</dbReference>
<dbReference type="InterPro" id="IPR028098">
    <property type="entry name" value="Glyco_trans_4-like_N"/>
</dbReference>
<dbReference type="Gene3D" id="3.40.50.2000">
    <property type="entry name" value="Glycogen Phosphorylase B"/>
    <property type="match status" value="2"/>
</dbReference>
<feature type="domain" description="Glycosyl transferase family 1" evidence="1">
    <location>
        <begin position="245"/>
        <end position="401"/>
    </location>
</feature>
<dbReference type="Pfam" id="PF13439">
    <property type="entry name" value="Glyco_transf_4"/>
    <property type="match status" value="1"/>
</dbReference>
<dbReference type="RefSeq" id="WP_115980126.1">
    <property type="nucleotide sequence ID" value="NZ_JAVDQS010000003.1"/>
</dbReference>